<evidence type="ECO:0000256" key="9">
    <source>
        <dbReference type="ARBA" id="ARBA00022801"/>
    </source>
</evidence>
<dbReference type="InterPro" id="IPR010435">
    <property type="entry name" value="C5a/SBT2-like_Fn3"/>
</dbReference>
<evidence type="ECO:0000256" key="14">
    <source>
        <dbReference type="RuleBase" id="RU003355"/>
    </source>
</evidence>
<dbReference type="PANTHER" id="PTHR43806:SF11">
    <property type="entry name" value="CEREVISIN-RELATED"/>
    <property type="match status" value="1"/>
</dbReference>
<evidence type="ECO:0000313" key="20">
    <source>
        <dbReference type="Proteomes" id="UP000271374"/>
    </source>
</evidence>
<evidence type="ECO:0000256" key="8">
    <source>
        <dbReference type="ARBA" id="ARBA00022737"/>
    </source>
</evidence>
<dbReference type="GO" id="GO:0006508">
    <property type="term" value="P:proteolysis"/>
    <property type="evidence" value="ECO:0007669"/>
    <property type="project" value="UniProtKB-KW"/>
</dbReference>
<evidence type="ECO:0000256" key="1">
    <source>
        <dbReference type="ARBA" id="ARBA00001913"/>
    </source>
</evidence>
<dbReference type="Pfam" id="PF00082">
    <property type="entry name" value="Peptidase_S8"/>
    <property type="match status" value="1"/>
</dbReference>
<dbReference type="InterPro" id="IPR023828">
    <property type="entry name" value="Peptidase_S8_Ser-AS"/>
</dbReference>
<dbReference type="InterPro" id="IPR023827">
    <property type="entry name" value="Peptidase_S8_Asp-AS"/>
</dbReference>
<comment type="subcellular location">
    <subcellularLocation>
        <location evidence="2">Secreted</location>
    </subcellularLocation>
</comment>
<feature type="signal peptide" evidence="15">
    <location>
        <begin position="1"/>
        <end position="23"/>
    </location>
</feature>
<dbReference type="Gene3D" id="3.50.30.30">
    <property type="match status" value="1"/>
</dbReference>
<dbReference type="PANTHER" id="PTHR43806">
    <property type="entry name" value="PEPTIDASE S8"/>
    <property type="match status" value="1"/>
</dbReference>
<dbReference type="RefSeq" id="WP_126408872.1">
    <property type="nucleotide sequence ID" value="NZ_RXNT01000009.1"/>
</dbReference>
<dbReference type="InterPro" id="IPR022398">
    <property type="entry name" value="Peptidase_S8_His-AS"/>
</dbReference>
<feature type="active site" description="Charge relay system" evidence="12 13">
    <location>
        <position position="191"/>
    </location>
</feature>
<sequence>MKKKSVFMFLLMFLLVFSSSVSAATLPQQKETTQRKVSTVKSISKSEVEEQYKDSDIVRVIVEMESEPAIEYAQKLKKRYKELPEATKKKLKDEKLAEQKKVKDKVKQKKVKLQEKEAFTTVVNGFSAEVKYGDIKAIEELPEVASVQVSLEYERPEEAPEMIYSKELVQAQEAWRDYGFKGEGMIVGVIDTGIDPTHRDMVLTSKKDASLTKKSVNKFIKDNALKGQYYSDKVPYGYNYMDENDIIRDIAPGASMHGMHVAGTVGANGDEENGGIKGVAPEAQLLALKVFGNDPEVAVTYSDIYVKAIDDAIVLGADVLNMSLGSTAGFVSPETQEQKAVERAVDNGILMSISAGNSAHLGNGWANPLATNPDIGVSGSPGVSYDSLQVASVENTFMDLDAINYEIAGVADKAPFLSASSVHPNDVATKSFEIAYGGLGKPEQLTNVAGKYALIQRGELDFTAKTLNAQTAGAVGVIIYNNVDGYVNMATDAAITIPQLFMLKNDGDKLASALANGEPVTISFNGEKTTAPNPEGGKMSAFTSWGLTPNLDFKPEITAPGGQIYSTLENNQYGMMSGTSMAAPHVSGGAALVMERVDNDFGVTGFERVNFAKNILMNTSSPIKDQGFVNGAFGWDNPYSPRRQGAGIMQLHSALKTPVIVTENNTNEAKVALKEVGNKFEFTLTAQNYSDEAVEYDVSANLQTDFAGWGELGYEANILESAPIYDASILVDGQPSTTVTVPAKGSVSFKVNANLRNAKVVEPSTGELVDIASVFPNGYFVEGYVTLKDAEDVNPTLSVPYVGFKGKWDKAPIIDGMAYDEQSFYGMGGAVYDGGSTYNYLGYDPLTDTIVKNNIAISPNGDNVQDEIIPILSFLRNAKQVELAILDKKGNEVRKLRTEYEVTKNYYDAGLDPNYTLNPLWEWDGKINNSNAKDGQYYYEIRAVIDYPNAKWQSVSIPVKVDTVNPTINAEQQDGNLALDVVDNKNGSGISYIDILVEGESILTAPLAGDTTEFTLPEEVKNSVVTVVAYDNAGNVAEKDVEPTGETTPPFVYLLNPQALEAYNSNVLQVNGYIVEEGSGLKEFTIAGQEIPFEYNSATKHYEFDSTIEVEDNFHRLAVKAVDNAGNEFAIKRDVIVDGTGAVIEVTGVPKDQYVKFNAKDPVVDVKVTDNFDEIRFYLNGNEEFYQQFQEPFAMRSFSKTFEDLVLELEDGWNTFTFEAVDIAGNKTTETFELYKLKKGEKAPKEKGKK</sequence>
<dbReference type="OrthoDB" id="9798386at2"/>
<keyword evidence="4" id="KW-0134">Cell wall</keyword>
<dbReference type="Pfam" id="PF06280">
    <property type="entry name" value="fn3_5"/>
    <property type="match status" value="1"/>
</dbReference>
<evidence type="ECO:0000259" key="18">
    <source>
        <dbReference type="Pfam" id="PF06280"/>
    </source>
</evidence>
<keyword evidence="11" id="KW-0106">Calcium</keyword>
<dbReference type="InterPro" id="IPR050131">
    <property type="entry name" value="Peptidase_S8_subtilisin-like"/>
</dbReference>
<dbReference type="PRINTS" id="PR00723">
    <property type="entry name" value="SUBTILISIN"/>
</dbReference>
<dbReference type="InterPro" id="IPR034216">
    <property type="entry name" value="C5a_Peptidase"/>
</dbReference>
<evidence type="ECO:0000256" key="6">
    <source>
        <dbReference type="ARBA" id="ARBA00022670"/>
    </source>
</evidence>
<accession>A0A3S0IEX6</accession>
<evidence type="ECO:0000256" key="4">
    <source>
        <dbReference type="ARBA" id="ARBA00022512"/>
    </source>
</evidence>
<keyword evidence="10 13" id="KW-0720">Serine protease</keyword>
<evidence type="ECO:0000256" key="12">
    <source>
        <dbReference type="PIRSR" id="PIRSR615500-1"/>
    </source>
</evidence>
<dbReference type="InterPro" id="IPR000209">
    <property type="entry name" value="Peptidase_S8/S53_dom"/>
</dbReference>
<gene>
    <name evidence="19" type="ORF">EKG37_11785</name>
</gene>
<evidence type="ECO:0000259" key="17">
    <source>
        <dbReference type="Pfam" id="PF02225"/>
    </source>
</evidence>
<organism evidence="19 20">
    <name type="scientific">Bacillus yapensis</name>
    <dbReference type="NCBI Taxonomy" id="2492960"/>
    <lineage>
        <taxon>Bacteria</taxon>
        <taxon>Bacillati</taxon>
        <taxon>Bacillota</taxon>
        <taxon>Bacilli</taxon>
        <taxon>Bacillales</taxon>
        <taxon>Bacillaceae</taxon>
        <taxon>Bacillus</taxon>
    </lineage>
</organism>
<dbReference type="AlphaFoldDB" id="A0A3S0IEX6"/>
<evidence type="ECO:0000256" key="3">
    <source>
        <dbReference type="ARBA" id="ARBA00011073"/>
    </source>
</evidence>
<evidence type="ECO:0000256" key="13">
    <source>
        <dbReference type="PROSITE-ProRule" id="PRU01240"/>
    </source>
</evidence>
<dbReference type="PROSITE" id="PS00138">
    <property type="entry name" value="SUBTILASE_SER"/>
    <property type="match status" value="1"/>
</dbReference>
<name>A0A3S0IEX6_9BACI</name>
<dbReference type="InterPro" id="IPR015500">
    <property type="entry name" value="Peptidase_S8_subtilisin-rel"/>
</dbReference>
<reference evidence="19 20" key="1">
    <citation type="submission" date="2018-12" db="EMBL/GenBank/DDBJ databases">
        <title>Bacillus yapensis draft genome sequence.</title>
        <authorList>
            <person name="Yu L."/>
            <person name="Xu X."/>
            <person name="Tang X."/>
        </authorList>
    </citation>
    <scope>NUCLEOTIDE SEQUENCE [LARGE SCALE GENOMIC DNA]</scope>
    <source>
        <strain evidence="19 20">XXST-01</strain>
    </source>
</reference>
<keyword evidence="20" id="KW-1185">Reference proteome</keyword>
<feature type="domain" description="PA" evidence="17">
    <location>
        <begin position="441"/>
        <end position="510"/>
    </location>
</feature>
<comment type="caution">
    <text evidence="19">The sequence shown here is derived from an EMBL/GenBank/DDBJ whole genome shotgun (WGS) entry which is preliminary data.</text>
</comment>
<evidence type="ECO:0000256" key="15">
    <source>
        <dbReference type="SAM" id="SignalP"/>
    </source>
</evidence>
<dbReference type="InterPro" id="IPR003137">
    <property type="entry name" value="PA_domain"/>
</dbReference>
<dbReference type="Gene3D" id="2.60.40.1710">
    <property type="entry name" value="Subtilisin-like superfamily"/>
    <property type="match status" value="1"/>
</dbReference>
<dbReference type="GO" id="GO:0016020">
    <property type="term" value="C:membrane"/>
    <property type="evidence" value="ECO:0007669"/>
    <property type="project" value="InterPro"/>
</dbReference>
<dbReference type="CDD" id="cd07475">
    <property type="entry name" value="Peptidases_S8_C5a_Peptidase"/>
    <property type="match status" value="1"/>
</dbReference>
<dbReference type="CDD" id="cd02133">
    <property type="entry name" value="PA_C5a_like"/>
    <property type="match status" value="1"/>
</dbReference>
<dbReference type="GO" id="GO:0005576">
    <property type="term" value="C:extracellular region"/>
    <property type="evidence" value="ECO:0007669"/>
    <property type="project" value="UniProtKB-SubCell"/>
</dbReference>
<dbReference type="PROSITE" id="PS00137">
    <property type="entry name" value="SUBTILASE_HIS"/>
    <property type="match status" value="1"/>
</dbReference>
<evidence type="ECO:0000256" key="11">
    <source>
        <dbReference type="ARBA" id="ARBA00022837"/>
    </source>
</evidence>
<evidence type="ECO:0000259" key="16">
    <source>
        <dbReference type="Pfam" id="PF00082"/>
    </source>
</evidence>
<dbReference type="Gene3D" id="3.40.50.200">
    <property type="entry name" value="Peptidase S8/S53 domain"/>
    <property type="match status" value="1"/>
</dbReference>
<dbReference type="Proteomes" id="UP000271374">
    <property type="component" value="Unassembled WGS sequence"/>
</dbReference>
<dbReference type="Pfam" id="PF02225">
    <property type="entry name" value="PA"/>
    <property type="match status" value="1"/>
</dbReference>
<comment type="similarity">
    <text evidence="3 13 14">Belongs to the peptidase S8 family.</text>
</comment>
<keyword evidence="5" id="KW-0964">Secreted</keyword>
<evidence type="ECO:0000256" key="10">
    <source>
        <dbReference type="ARBA" id="ARBA00022825"/>
    </source>
</evidence>
<evidence type="ECO:0000256" key="2">
    <source>
        <dbReference type="ARBA" id="ARBA00004613"/>
    </source>
</evidence>
<evidence type="ECO:0000256" key="5">
    <source>
        <dbReference type="ARBA" id="ARBA00022525"/>
    </source>
</evidence>
<feature type="active site" description="Charge relay system" evidence="12 13">
    <location>
        <position position="257"/>
    </location>
</feature>
<dbReference type="PROSITE" id="PS51892">
    <property type="entry name" value="SUBTILASE"/>
    <property type="match status" value="1"/>
</dbReference>
<feature type="chain" id="PRO_5018559875" evidence="15">
    <location>
        <begin position="24"/>
        <end position="1250"/>
    </location>
</feature>
<evidence type="ECO:0000256" key="7">
    <source>
        <dbReference type="ARBA" id="ARBA00022729"/>
    </source>
</evidence>
<dbReference type="SUPFAM" id="SSF52025">
    <property type="entry name" value="PA domain"/>
    <property type="match status" value="1"/>
</dbReference>
<keyword evidence="6 13" id="KW-0645">Protease</keyword>
<dbReference type="InterPro" id="IPR046450">
    <property type="entry name" value="PA_dom_sf"/>
</dbReference>
<dbReference type="SUPFAM" id="SSF52743">
    <property type="entry name" value="Subtilisin-like"/>
    <property type="match status" value="1"/>
</dbReference>
<feature type="domain" description="C5a peptidase/Subtilisin-like protease SBT2-like Fn3-like" evidence="18">
    <location>
        <begin position="671"/>
        <end position="802"/>
    </location>
</feature>
<dbReference type="PROSITE" id="PS00136">
    <property type="entry name" value="SUBTILASE_ASP"/>
    <property type="match status" value="1"/>
</dbReference>
<keyword evidence="8" id="KW-0677">Repeat</keyword>
<dbReference type="Gene3D" id="2.60.40.4070">
    <property type="match status" value="1"/>
</dbReference>
<comment type="cofactor">
    <cofactor evidence="1">
        <name>Ca(2+)</name>
        <dbReference type="ChEBI" id="CHEBI:29108"/>
    </cofactor>
</comment>
<feature type="domain" description="Peptidase S8/S53" evidence="16">
    <location>
        <begin position="182"/>
        <end position="635"/>
    </location>
</feature>
<keyword evidence="7 15" id="KW-0732">Signal</keyword>
<dbReference type="GO" id="GO:0004252">
    <property type="term" value="F:serine-type endopeptidase activity"/>
    <property type="evidence" value="ECO:0007669"/>
    <property type="project" value="UniProtKB-UniRule"/>
</dbReference>
<dbReference type="InterPro" id="IPR036852">
    <property type="entry name" value="Peptidase_S8/S53_dom_sf"/>
</dbReference>
<dbReference type="EMBL" id="RXNT01000009">
    <property type="protein sequence ID" value="RTR30979.1"/>
    <property type="molecule type" value="Genomic_DNA"/>
</dbReference>
<feature type="active site" description="Charge relay system" evidence="12 13">
    <location>
        <position position="580"/>
    </location>
</feature>
<proteinExistence type="inferred from homology"/>
<evidence type="ECO:0000313" key="19">
    <source>
        <dbReference type="EMBL" id="RTR30979.1"/>
    </source>
</evidence>
<protein>
    <submittedName>
        <fullName evidence="19">Lactocepin</fullName>
    </submittedName>
</protein>
<keyword evidence="9 13" id="KW-0378">Hydrolase</keyword>